<organism evidence="2 3">
    <name type="scientific">Planifilum fulgidum</name>
    <dbReference type="NCBI Taxonomy" id="201973"/>
    <lineage>
        <taxon>Bacteria</taxon>
        <taxon>Bacillati</taxon>
        <taxon>Bacillota</taxon>
        <taxon>Bacilli</taxon>
        <taxon>Bacillales</taxon>
        <taxon>Thermoactinomycetaceae</taxon>
        <taxon>Planifilum</taxon>
    </lineage>
</organism>
<keyword evidence="3" id="KW-1185">Reference proteome</keyword>
<dbReference type="AlphaFoldDB" id="A0A1I2LV65"/>
<dbReference type="CDD" id="cd21809">
    <property type="entry name" value="ABC-2_lan_permease-like"/>
    <property type="match status" value="1"/>
</dbReference>
<sequence length="242" mass="27647">MWRLLETEWMKWRRSRMWLVLMTLPVLSILIGSANYALNQEVLRKEWYSLWSQVSLFYGEFFLPVLIAIACSHLCRLEHANKSWRNLLTAPIAVSRIYLSKLAVLAWHMLLVQMVFFFLYLCAGKLLSLSAPPPKEILGWMVRGWIASVTLGTIHLWLSMRIRSFAVPVGIGLCGVLVGLGMVVKDWGLFFPYSLLTVGMGVLSQEGLTPAELLWFLAVNFLYAILFSALSLRRLKRPEGLV</sequence>
<dbReference type="Pfam" id="PF12730">
    <property type="entry name" value="ABC2_membrane_4"/>
    <property type="match status" value="1"/>
</dbReference>
<dbReference type="PANTHER" id="PTHR37305">
    <property type="entry name" value="INTEGRAL MEMBRANE PROTEIN-RELATED"/>
    <property type="match status" value="1"/>
</dbReference>
<name>A0A1I2LV65_9BACL</name>
<feature type="transmembrane region" description="Helical" evidence="1">
    <location>
        <begin position="165"/>
        <end position="184"/>
    </location>
</feature>
<keyword evidence="1" id="KW-1133">Transmembrane helix</keyword>
<reference evidence="2 3" key="1">
    <citation type="submission" date="2016-10" db="EMBL/GenBank/DDBJ databases">
        <authorList>
            <person name="de Groot N.N."/>
        </authorList>
    </citation>
    <scope>NUCLEOTIDE SEQUENCE [LARGE SCALE GENOMIC DNA]</scope>
    <source>
        <strain evidence="2 3">DSM 44945</strain>
    </source>
</reference>
<keyword evidence="1" id="KW-0812">Transmembrane</keyword>
<protein>
    <recommendedName>
        <fullName evidence="4">ABC-2 type transport system permease protein</fullName>
    </recommendedName>
</protein>
<feature type="transmembrane region" description="Helical" evidence="1">
    <location>
        <begin position="55"/>
        <end position="77"/>
    </location>
</feature>
<dbReference type="OrthoDB" id="9781996at2"/>
<dbReference type="PANTHER" id="PTHR37305:SF1">
    <property type="entry name" value="MEMBRANE PROTEIN"/>
    <property type="match status" value="1"/>
</dbReference>
<dbReference type="EMBL" id="FOOK01000006">
    <property type="protein sequence ID" value="SFF82340.1"/>
    <property type="molecule type" value="Genomic_DNA"/>
</dbReference>
<accession>A0A1I2LV65</accession>
<dbReference type="STRING" id="201973.SAMN04488025_10616"/>
<keyword evidence="1" id="KW-0472">Membrane</keyword>
<feature type="transmembrane region" description="Helical" evidence="1">
    <location>
        <begin position="213"/>
        <end position="232"/>
    </location>
</feature>
<evidence type="ECO:0008006" key="4">
    <source>
        <dbReference type="Google" id="ProtNLM"/>
    </source>
</evidence>
<gene>
    <name evidence="2" type="ORF">SAMN04488025_10616</name>
</gene>
<feature type="transmembrane region" description="Helical" evidence="1">
    <location>
        <begin position="140"/>
        <end position="158"/>
    </location>
</feature>
<evidence type="ECO:0000313" key="3">
    <source>
        <dbReference type="Proteomes" id="UP000198661"/>
    </source>
</evidence>
<evidence type="ECO:0000313" key="2">
    <source>
        <dbReference type="EMBL" id="SFF82340.1"/>
    </source>
</evidence>
<feature type="transmembrane region" description="Helical" evidence="1">
    <location>
        <begin position="98"/>
        <end position="120"/>
    </location>
</feature>
<dbReference type="RefSeq" id="WP_092036414.1">
    <property type="nucleotide sequence ID" value="NZ_FOOK01000006.1"/>
</dbReference>
<dbReference type="Proteomes" id="UP000198661">
    <property type="component" value="Unassembled WGS sequence"/>
</dbReference>
<evidence type="ECO:0000256" key="1">
    <source>
        <dbReference type="SAM" id="Phobius"/>
    </source>
</evidence>
<proteinExistence type="predicted"/>